<dbReference type="PROSITE" id="PS00583">
    <property type="entry name" value="PFKB_KINASES_1"/>
    <property type="match status" value="1"/>
</dbReference>
<keyword evidence="4 7" id="KW-0547">Nucleotide-binding</keyword>
<dbReference type="RefSeq" id="WP_213472831.1">
    <property type="nucleotide sequence ID" value="NZ_BOUG01000017.1"/>
</dbReference>
<dbReference type="AlphaFoldDB" id="A0AAW8WBJ7"/>
<comment type="caution">
    <text evidence="9">The sequence shown here is derived from an EMBL/GenBank/DDBJ whole genome shotgun (WGS) entry which is preliminary data.</text>
</comment>
<dbReference type="PANTHER" id="PTHR46566">
    <property type="entry name" value="1-PHOSPHOFRUCTOKINASE-RELATED"/>
    <property type="match status" value="1"/>
</dbReference>
<dbReference type="GO" id="GO:0009024">
    <property type="term" value="F:tagatose-6-phosphate kinase activity"/>
    <property type="evidence" value="ECO:0007669"/>
    <property type="project" value="UniProtKB-EC"/>
</dbReference>
<dbReference type="Gene3D" id="3.40.1190.20">
    <property type="match status" value="1"/>
</dbReference>
<dbReference type="Proteomes" id="UP001263852">
    <property type="component" value="Unassembled WGS sequence"/>
</dbReference>
<dbReference type="PANTHER" id="PTHR46566:SF5">
    <property type="entry name" value="1-PHOSPHOFRUCTOKINASE"/>
    <property type="match status" value="1"/>
</dbReference>
<evidence type="ECO:0000256" key="4">
    <source>
        <dbReference type="ARBA" id="ARBA00022741"/>
    </source>
</evidence>
<dbReference type="GO" id="GO:0005829">
    <property type="term" value="C:cytosol"/>
    <property type="evidence" value="ECO:0007669"/>
    <property type="project" value="TreeGrafter"/>
</dbReference>
<dbReference type="GO" id="GO:0005524">
    <property type="term" value="F:ATP binding"/>
    <property type="evidence" value="ECO:0007669"/>
    <property type="project" value="UniProtKB-KW"/>
</dbReference>
<dbReference type="InterPro" id="IPR002173">
    <property type="entry name" value="Carboh/pur_kinase_PfkB_CS"/>
</dbReference>
<dbReference type="GO" id="GO:0008443">
    <property type="term" value="F:phosphofructokinase activity"/>
    <property type="evidence" value="ECO:0007669"/>
    <property type="project" value="TreeGrafter"/>
</dbReference>
<dbReference type="Pfam" id="PF00294">
    <property type="entry name" value="PfkB"/>
    <property type="match status" value="1"/>
</dbReference>
<evidence type="ECO:0000259" key="8">
    <source>
        <dbReference type="Pfam" id="PF00294"/>
    </source>
</evidence>
<dbReference type="PIRSF" id="PIRSF000535">
    <property type="entry name" value="1PFK/6PFK/LacC"/>
    <property type="match status" value="1"/>
</dbReference>
<protein>
    <recommendedName>
        <fullName evidence="7">Tagatose-6-phosphate kinase</fullName>
        <ecNumber evidence="7">2.7.1.144</ecNumber>
    </recommendedName>
</protein>
<accession>A0AAW8WBJ7</accession>
<comment type="pathway">
    <text evidence="7">Carbohydrate metabolism; D-tagatose 6-phosphate degradation; D-glyceraldehyde 3-phosphate and glycerone phosphate from D-tagatose 6-phosphate: step 1/2.</text>
</comment>
<evidence type="ECO:0000313" key="10">
    <source>
        <dbReference type="Proteomes" id="UP001263852"/>
    </source>
</evidence>
<name>A0AAW8WBJ7_LACPE</name>
<keyword evidence="6 7" id="KW-0067">ATP-binding</keyword>
<evidence type="ECO:0000256" key="5">
    <source>
        <dbReference type="ARBA" id="ARBA00022777"/>
    </source>
</evidence>
<keyword evidence="3 7" id="KW-0423">Lactose metabolism</keyword>
<comment type="similarity">
    <text evidence="7">Belongs to the carbohydrate kinase PfkB family. LacC subfamily.</text>
</comment>
<reference evidence="9" key="1">
    <citation type="submission" date="2023-08" db="EMBL/GenBank/DDBJ databases">
        <authorList>
            <person name="Page C.A."/>
            <person name="Perez-Diaz I.M."/>
        </authorList>
    </citation>
    <scope>NUCLEOTIDE SEQUENCE</scope>
    <source>
        <strain evidence="9">1.8.9</strain>
    </source>
</reference>
<evidence type="ECO:0000256" key="1">
    <source>
        <dbReference type="ARBA" id="ARBA00005380"/>
    </source>
</evidence>
<dbReference type="NCBIfam" id="TIGR03168">
    <property type="entry name" value="1-PFK"/>
    <property type="match status" value="1"/>
</dbReference>
<evidence type="ECO:0000256" key="2">
    <source>
        <dbReference type="ARBA" id="ARBA00022679"/>
    </source>
</evidence>
<sequence>MILTVTMNPSVDMAYTLNHLNLNDVNRVSKVNKTAGGKGLNVTRVISTMGQSVVATGMLGGHFGAYIKDHLDSDQIDNEFYMIKQESRNSIAILHDSGDQTELLEQGPTISENDQVTFKKFFKRMLCDYSLITMSGSLPQGVASDFYAQLITIGKQERCKVLLDSSGESLMDAITAPAKPMLIKPNEAELQALVNQHIDVTNDSMLVKTLSKPIFSGIEWIVVSLGAKGAFAKHQDNFYRVRIPKIKVKNPVGSGDSTLAGLAMKLDDGAPAVDVLKNGMTMGLLNTMQEKTGCVDPDQYQKYYDMVEVNEVMASADN</sequence>
<organism evidence="9 10">
    <name type="scientific">Lactiplantibacillus pentosus</name>
    <name type="common">Lactobacillus pentosus</name>
    <dbReference type="NCBI Taxonomy" id="1589"/>
    <lineage>
        <taxon>Bacteria</taxon>
        <taxon>Bacillati</taxon>
        <taxon>Bacillota</taxon>
        <taxon>Bacilli</taxon>
        <taxon>Lactobacillales</taxon>
        <taxon>Lactobacillaceae</taxon>
        <taxon>Lactiplantibacillus</taxon>
    </lineage>
</organism>
<feature type="domain" description="Carbohydrate kinase PfkB" evidence="8">
    <location>
        <begin position="7"/>
        <end position="290"/>
    </location>
</feature>
<comment type="similarity">
    <text evidence="1">Belongs to the carbohydrate kinase pfkB family.</text>
</comment>
<evidence type="ECO:0000313" key="9">
    <source>
        <dbReference type="EMBL" id="MDT7037957.1"/>
    </source>
</evidence>
<dbReference type="InterPro" id="IPR011611">
    <property type="entry name" value="PfkB_dom"/>
</dbReference>
<comment type="catalytic activity">
    <reaction evidence="7">
        <text>D-tagatofuranose 6-phosphate + ATP = D-tagatofuranose 1,6-bisphosphate + ADP + H(+)</text>
        <dbReference type="Rhea" id="RHEA:12420"/>
        <dbReference type="ChEBI" id="CHEBI:15378"/>
        <dbReference type="ChEBI" id="CHEBI:30616"/>
        <dbReference type="ChEBI" id="CHEBI:58694"/>
        <dbReference type="ChEBI" id="CHEBI:58695"/>
        <dbReference type="ChEBI" id="CHEBI:456216"/>
        <dbReference type="EC" id="2.7.1.144"/>
    </reaction>
</comment>
<dbReference type="GO" id="GO:0044281">
    <property type="term" value="P:small molecule metabolic process"/>
    <property type="evidence" value="ECO:0007669"/>
    <property type="project" value="UniProtKB-ARBA"/>
</dbReference>
<dbReference type="PROSITE" id="PS00584">
    <property type="entry name" value="PFKB_KINASES_2"/>
    <property type="match status" value="1"/>
</dbReference>
<dbReference type="SUPFAM" id="SSF53613">
    <property type="entry name" value="Ribokinase-like"/>
    <property type="match status" value="1"/>
</dbReference>
<dbReference type="GO" id="GO:0016052">
    <property type="term" value="P:carbohydrate catabolic process"/>
    <property type="evidence" value="ECO:0007669"/>
    <property type="project" value="UniProtKB-ARBA"/>
</dbReference>
<dbReference type="CDD" id="cd01164">
    <property type="entry name" value="FruK_PfkB_like"/>
    <property type="match status" value="1"/>
</dbReference>
<evidence type="ECO:0000256" key="6">
    <source>
        <dbReference type="ARBA" id="ARBA00022840"/>
    </source>
</evidence>
<dbReference type="EC" id="2.7.1.144" evidence="7"/>
<evidence type="ECO:0000256" key="3">
    <source>
        <dbReference type="ARBA" id="ARBA00022736"/>
    </source>
</evidence>
<dbReference type="InterPro" id="IPR017583">
    <property type="entry name" value="Tagatose/fructose_Pkinase"/>
</dbReference>
<dbReference type="GO" id="GO:0005988">
    <property type="term" value="P:lactose metabolic process"/>
    <property type="evidence" value="ECO:0007669"/>
    <property type="project" value="UniProtKB-KW"/>
</dbReference>
<evidence type="ECO:0000256" key="7">
    <source>
        <dbReference type="PIRNR" id="PIRNR000535"/>
    </source>
</evidence>
<dbReference type="InterPro" id="IPR029056">
    <property type="entry name" value="Ribokinase-like"/>
</dbReference>
<dbReference type="FunFam" id="3.40.1190.20:FF:000001">
    <property type="entry name" value="Phosphofructokinase"/>
    <property type="match status" value="1"/>
</dbReference>
<gene>
    <name evidence="9" type="ORF">RI555_02885</name>
</gene>
<dbReference type="EMBL" id="JAVLAO010000001">
    <property type="protein sequence ID" value="MDT7037957.1"/>
    <property type="molecule type" value="Genomic_DNA"/>
</dbReference>
<proteinExistence type="inferred from homology"/>
<keyword evidence="5 9" id="KW-0418">Kinase</keyword>
<keyword evidence="2 7" id="KW-0808">Transferase</keyword>